<keyword evidence="5 8" id="KW-0249">Electron transport</keyword>
<dbReference type="InterPro" id="IPR036010">
    <property type="entry name" value="2Fe-2S_ferredoxin-like_sf"/>
</dbReference>
<reference evidence="10 11" key="1">
    <citation type="journal article" date="2018" name="Plant J.">
        <title>Genome sequences of Chlorella sorokiniana UTEX 1602 and Micractinium conductrix SAG 241.80: implications to maltose excretion by a green alga.</title>
        <authorList>
            <person name="Arriola M.B."/>
            <person name="Velmurugan N."/>
            <person name="Zhang Y."/>
            <person name="Plunkett M.H."/>
            <person name="Hondzo H."/>
            <person name="Barney B.M."/>
        </authorList>
    </citation>
    <scope>NUCLEOTIDE SEQUENCE [LARGE SCALE GENOMIC DNA]</scope>
    <source>
        <strain evidence="11">UTEX 1602</strain>
    </source>
</reference>
<dbReference type="STRING" id="3076.A0A2P6TP80"/>
<evidence type="ECO:0000259" key="9">
    <source>
        <dbReference type="PROSITE" id="PS51085"/>
    </source>
</evidence>
<dbReference type="PANTHER" id="PTHR43112">
    <property type="entry name" value="FERREDOXIN"/>
    <property type="match status" value="1"/>
</dbReference>
<dbReference type="InterPro" id="IPR012675">
    <property type="entry name" value="Beta-grasp_dom_sf"/>
</dbReference>
<feature type="domain" description="2Fe-2S ferredoxin-type" evidence="9">
    <location>
        <begin position="44"/>
        <end position="134"/>
    </location>
</feature>
<evidence type="ECO:0000256" key="1">
    <source>
        <dbReference type="ARBA" id="ARBA00007874"/>
    </source>
</evidence>
<dbReference type="EMBL" id="LHPG02000010">
    <property type="protein sequence ID" value="PRW51141.1"/>
    <property type="molecule type" value="Genomic_DNA"/>
</dbReference>
<dbReference type="GO" id="GO:0046872">
    <property type="term" value="F:metal ion binding"/>
    <property type="evidence" value="ECO:0007669"/>
    <property type="project" value="UniProtKB-KW"/>
</dbReference>
<keyword evidence="2 8" id="KW-0813">Transport</keyword>
<proteinExistence type="inferred from homology"/>
<evidence type="ECO:0000256" key="6">
    <source>
        <dbReference type="ARBA" id="ARBA00023004"/>
    </source>
</evidence>
<dbReference type="GO" id="GO:0051537">
    <property type="term" value="F:2 iron, 2 sulfur cluster binding"/>
    <property type="evidence" value="ECO:0007669"/>
    <property type="project" value="UniProtKB-KW"/>
</dbReference>
<keyword evidence="7 8" id="KW-0411">Iron-sulfur</keyword>
<keyword evidence="4 8" id="KW-0479">Metal-binding</keyword>
<dbReference type="InterPro" id="IPR001041">
    <property type="entry name" value="2Fe-2S_ferredoxin-type"/>
</dbReference>
<dbReference type="PANTHER" id="PTHR43112:SF9">
    <property type="entry name" value="FERREDOXIN C 1, CHLOROPLASTIC"/>
    <property type="match status" value="1"/>
</dbReference>
<dbReference type="OrthoDB" id="1885901at2759"/>
<dbReference type="GO" id="GO:0022900">
    <property type="term" value="P:electron transport chain"/>
    <property type="evidence" value="ECO:0007669"/>
    <property type="project" value="InterPro"/>
</dbReference>
<keyword evidence="11" id="KW-1185">Reference proteome</keyword>
<evidence type="ECO:0000256" key="3">
    <source>
        <dbReference type="ARBA" id="ARBA00022714"/>
    </source>
</evidence>
<accession>A0A2P6TP80</accession>
<evidence type="ECO:0000256" key="8">
    <source>
        <dbReference type="RuleBase" id="RU364001"/>
    </source>
</evidence>
<dbReference type="PROSITE" id="PS51085">
    <property type="entry name" value="2FE2S_FER_2"/>
    <property type="match status" value="1"/>
</dbReference>
<dbReference type="GO" id="GO:0009055">
    <property type="term" value="F:electron transfer activity"/>
    <property type="evidence" value="ECO:0007669"/>
    <property type="project" value="InterPro"/>
</dbReference>
<keyword evidence="6 8" id="KW-0408">Iron</keyword>
<comment type="function">
    <text evidence="8">Ferredoxins are iron-sulfur proteins that transfer electrons in a wide variety of metabolic reactions.</text>
</comment>
<dbReference type="NCBIfam" id="TIGR02008">
    <property type="entry name" value="fdx_plant"/>
    <property type="match status" value="1"/>
</dbReference>
<evidence type="ECO:0000313" key="10">
    <source>
        <dbReference type="EMBL" id="PRW51141.1"/>
    </source>
</evidence>
<comment type="cofactor">
    <cofactor evidence="8">
        <name>[2Fe-2S] cluster</name>
        <dbReference type="ChEBI" id="CHEBI:190135"/>
    </cofactor>
    <text evidence="8">Binds 1 [2Fe-2S] cluster.</text>
</comment>
<name>A0A2P6TP80_CHLSO</name>
<comment type="subcellular location">
    <subcellularLocation>
        <location evidence="8">Plastid</location>
        <location evidence="8">Chloroplast</location>
    </subcellularLocation>
</comment>
<dbReference type="Gene3D" id="3.10.20.30">
    <property type="match status" value="1"/>
</dbReference>
<evidence type="ECO:0000256" key="2">
    <source>
        <dbReference type="ARBA" id="ARBA00022448"/>
    </source>
</evidence>
<dbReference type="Pfam" id="PF00111">
    <property type="entry name" value="Fer2"/>
    <property type="match status" value="1"/>
</dbReference>
<comment type="similarity">
    <text evidence="1 8">Belongs to the 2Fe2S plant-type ferredoxin family.</text>
</comment>
<evidence type="ECO:0000256" key="4">
    <source>
        <dbReference type="ARBA" id="ARBA00022723"/>
    </source>
</evidence>
<evidence type="ECO:0000256" key="5">
    <source>
        <dbReference type="ARBA" id="ARBA00022982"/>
    </source>
</evidence>
<keyword evidence="8" id="KW-0150">Chloroplast</keyword>
<evidence type="ECO:0000256" key="7">
    <source>
        <dbReference type="ARBA" id="ARBA00023014"/>
    </source>
</evidence>
<dbReference type="InterPro" id="IPR010241">
    <property type="entry name" value="Fd_pln"/>
</dbReference>
<organism evidence="10 11">
    <name type="scientific">Chlorella sorokiniana</name>
    <name type="common">Freshwater green alga</name>
    <dbReference type="NCBI Taxonomy" id="3076"/>
    <lineage>
        <taxon>Eukaryota</taxon>
        <taxon>Viridiplantae</taxon>
        <taxon>Chlorophyta</taxon>
        <taxon>core chlorophytes</taxon>
        <taxon>Trebouxiophyceae</taxon>
        <taxon>Chlorellales</taxon>
        <taxon>Chlorellaceae</taxon>
        <taxon>Chlorella clade</taxon>
        <taxon>Chlorella</taxon>
    </lineage>
</organism>
<comment type="caution">
    <text evidence="10">The sequence shown here is derived from an EMBL/GenBank/DDBJ whole genome shotgun (WGS) entry which is preliminary data.</text>
</comment>
<dbReference type="CDD" id="cd00207">
    <property type="entry name" value="fer2"/>
    <property type="match status" value="1"/>
</dbReference>
<dbReference type="Proteomes" id="UP000239899">
    <property type="component" value="Unassembled WGS sequence"/>
</dbReference>
<sequence length="144" mass="15127">MQAAAARSVQPCRPGAAAAGSRRAFGVAAPPPAAVRRQAAVCHAKVELQDLEGAMHHLEVPENENVLDVALEQGVDVPYDCKMGVCLRCAAKLDSGKVDQPGSMINEEAQEEGYTLLCVAYPTADCSIRVIPEDELAIAVLATS</sequence>
<keyword evidence="3 8" id="KW-0001">2Fe-2S</keyword>
<gene>
    <name evidence="10" type="ORF">C2E21_5482</name>
</gene>
<evidence type="ECO:0000313" key="11">
    <source>
        <dbReference type="Proteomes" id="UP000239899"/>
    </source>
</evidence>
<keyword evidence="8" id="KW-0934">Plastid</keyword>
<dbReference type="AlphaFoldDB" id="A0A2P6TP80"/>
<dbReference type="SUPFAM" id="SSF54292">
    <property type="entry name" value="2Fe-2S ferredoxin-like"/>
    <property type="match status" value="1"/>
</dbReference>
<dbReference type="GO" id="GO:0009507">
    <property type="term" value="C:chloroplast"/>
    <property type="evidence" value="ECO:0007669"/>
    <property type="project" value="UniProtKB-SubCell"/>
</dbReference>
<protein>
    <recommendedName>
        <fullName evidence="8">Ferredoxin</fullName>
    </recommendedName>
</protein>